<dbReference type="EMBL" id="LNQE01000929">
    <property type="protein sequence ID" value="KUG22966.1"/>
    <property type="molecule type" value="Genomic_DNA"/>
</dbReference>
<evidence type="ECO:0000256" key="1">
    <source>
        <dbReference type="SAM" id="Phobius"/>
    </source>
</evidence>
<sequence length="128" mass="14035">MSIIKKAALYFARKEFCRNAINEHADLSVIRKKHTLPAIIGLVLIVFSYVSFIPAFFIVGLIAAKLKKPIIGIIGIPLAYGVSWLIFMLGIYLTGSDYAKALGKCLVRIVLEKILGDEAKKVASNPNS</sequence>
<keyword evidence="1" id="KW-0472">Membrane</keyword>
<protein>
    <submittedName>
        <fullName evidence="2">Uncharacterized protein</fullName>
    </submittedName>
</protein>
<name>A0A0W8FQ15_9ZZZZ</name>
<dbReference type="AlphaFoldDB" id="A0A0W8FQ15"/>
<evidence type="ECO:0000313" key="2">
    <source>
        <dbReference type="EMBL" id="KUG22966.1"/>
    </source>
</evidence>
<accession>A0A0W8FQ15</accession>
<feature type="transmembrane region" description="Helical" evidence="1">
    <location>
        <begin position="38"/>
        <end position="64"/>
    </location>
</feature>
<gene>
    <name evidence="2" type="ORF">ASZ90_007251</name>
</gene>
<feature type="transmembrane region" description="Helical" evidence="1">
    <location>
        <begin position="70"/>
        <end position="94"/>
    </location>
</feature>
<proteinExistence type="predicted"/>
<keyword evidence="1" id="KW-0812">Transmembrane</keyword>
<keyword evidence="1" id="KW-1133">Transmembrane helix</keyword>
<reference evidence="2" key="1">
    <citation type="journal article" date="2015" name="Proc. Natl. Acad. Sci. U.S.A.">
        <title>Networks of energetic and metabolic interactions define dynamics in microbial communities.</title>
        <authorList>
            <person name="Embree M."/>
            <person name="Liu J.K."/>
            <person name="Al-Bassam M.M."/>
            <person name="Zengler K."/>
        </authorList>
    </citation>
    <scope>NUCLEOTIDE SEQUENCE</scope>
</reference>
<organism evidence="2">
    <name type="scientific">hydrocarbon metagenome</name>
    <dbReference type="NCBI Taxonomy" id="938273"/>
    <lineage>
        <taxon>unclassified sequences</taxon>
        <taxon>metagenomes</taxon>
        <taxon>ecological metagenomes</taxon>
    </lineage>
</organism>
<comment type="caution">
    <text evidence="2">The sequence shown here is derived from an EMBL/GenBank/DDBJ whole genome shotgun (WGS) entry which is preliminary data.</text>
</comment>